<dbReference type="InterPro" id="IPR016055">
    <property type="entry name" value="A-D-PHexomutase_a/b/a-I/II/III"/>
</dbReference>
<evidence type="ECO:0000256" key="3">
    <source>
        <dbReference type="ARBA" id="ARBA00022553"/>
    </source>
</evidence>
<keyword evidence="4" id="KW-0479">Metal-binding</keyword>
<evidence type="ECO:0000259" key="9">
    <source>
        <dbReference type="Pfam" id="PF02879"/>
    </source>
</evidence>
<gene>
    <name evidence="11" type="ORF">UFOPK1791_00223</name>
</gene>
<dbReference type="PRINTS" id="PR00509">
    <property type="entry name" value="PGMPMM"/>
</dbReference>
<dbReference type="Gene3D" id="3.40.120.10">
    <property type="entry name" value="Alpha-D-Glucose-1,6-Bisphosphate, subunit A, domain 3"/>
    <property type="match status" value="3"/>
</dbReference>
<feature type="domain" description="Alpha-D-phosphohexomutase C-terminal" evidence="7">
    <location>
        <begin position="484"/>
        <end position="520"/>
    </location>
</feature>
<dbReference type="GO" id="GO:0006166">
    <property type="term" value="P:purine ribonucleoside salvage"/>
    <property type="evidence" value="ECO:0007669"/>
    <property type="project" value="TreeGrafter"/>
</dbReference>
<feature type="domain" description="Alpha-D-phosphohexomutase alpha/beta/alpha" evidence="9">
    <location>
        <begin position="210"/>
        <end position="312"/>
    </location>
</feature>
<dbReference type="Gene3D" id="3.30.310.50">
    <property type="entry name" value="Alpha-D-phosphohexomutase, C-terminal domain"/>
    <property type="match status" value="1"/>
</dbReference>
<evidence type="ECO:0000313" key="11">
    <source>
        <dbReference type="EMBL" id="CAB4585847.1"/>
    </source>
</evidence>
<dbReference type="Pfam" id="PF02879">
    <property type="entry name" value="PGM_PMM_II"/>
    <property type="match status" value="1"/>
</dbReference>
<evidence type="ECO:0000256" key="1">
    <source>
        <dbReference type="ARBA" id="ARBA00001946"/>
    </source>
</evidence>
<dbReference type="Pfam" id="PF02878">
    <property type="entry name" value="PGM_PMM_I"/>
    <property type="match status" value="1"/>
</dbReference>
<name>A0A6J6FC89_9ZZZZ</name>
<dbReference type="PROSITE" id="PS00710">
    <property type="entry name" value="PGM_PMM"/>
    <property type="match status" value="1"/>
</dbReference>
<comment type="similarity">
    <text evidence="2">Belongs to the phosphohexose mutase family.</text>
</comment>
<evidence type="ECO:0000256" key="5">
    <source>
        <dbReference type="ARBA" id="ARBA00022842"/>
    </source>
</evidence>
<dbReference type="CDD" id="cd05799">
    <property type="entry name" value="PGM2"/>
    <property type="match status" value="1"/>
</dbReference>
<dbReference type="PANTHER" id="PTHR45745">
    <property type="entry name" value="PHOSPHOMANNOMUTASE 45A"/>
    <property type="match status" value="1"/>
</dbReference>
<feature type="domain" description="Alpha-D-phosphohexomutase alpha/beta/alpha" evidence="8">
    <location>
        <begin position="47"/>
        <end position="160"/>
    </location>
</feature>
<evidence type="ECO:0000256" key="2">
    <source>
        <dbReference type="ARBA" id="ARBA00010231"/>
    </source>
</evidence>
<evidence type="ECO:0000259" key="10">
    <source>
        <dbReference type="Pfam" id="PF02880"/>
    </source>
</evidence>
<dbReference type="InterPro" id="IPR005844">
    <property type="entry name" value="A-D-PHexomutase_a/b/a-I"/>
</dbReference>
<feature type="domain" description="Alpha-D-phosphohexomutase alpha/beta/alpha" evidence="10">
    <location>
        <begin position="319"/>
        <end position="427"/>
    </location>
</feature>
<dbReference type="InterPro" id="IPR036900">
    <property type="entry name" value="A-D-PHexomutase_C_sf"/>
</dbReference>
<keyword evidence="3" id="KW-0597">Phosphoprotein</keyword>
<evidence type="ECO:0000256" key="6">
    <source>
        <dbReference type="ARBA" id="ARBA00023235"/>
    </source>
</evidence>
<dbReference type="Pfam" id="PF02880">
    <property type="entry name" value="PGM_PMM_III"/>
    <property type="match status" value="1"/>
</dbReference>
<proteinExistence type="inferred from homology"/>
<dbReference type="GO" id="GO:0005975">
    <property type="term" value="P:carbohydrate metabolic process"/>
    <property type="evidence" value="ECO:0007669"/>
    <property type="project" value="InterPro"/>
</dbReference>
<organism evidence="11">
    <name type="scientific">freshwater metagenome</name>
    <dbReference type="NCBI Taxonomy" id="449393"/>
    <lineage>
        <taxon>unclassified sequences</taxon>
        <taxon>metagenomes</taxon>
        <taxon>ecological metagenomes</taxon>
    </lineage>
</organism>
<dbReference type="PANTHER" id="PTHR45745:SF1">
    <property type="entry name" value="PHOSPHOGLUCOMUTASE 2B-RELATED"/>
    <property type="match status" value="1"/>
</dbReference>
<reference evidence="11" key="1">
    <citation type="submission" date="2020-05" db="EMBL/GenBank/DDBJ databases">
        <authorList>
            <person name="Chiriac C."/>
            <person name="Salcher M."/>
            <person name="Ghai R."/>
            <person name="Kavagutti S V."/>
        </authorList>
    </citation>
    <scope>NUCLEOTIDE SEQUENCE</scope>
</reference>
<dbReference type="AlphaFoldDB" id="A0A6J6FC89"/>
<protein>
    <submittedName>
        <fullName evidence="11">Unannotated protein</fullName>
    </submittedName>
</protein>
<dbReference type="GO" id="GO:0008973">
    <property type="term" value="F:phosphopentomutase activity"/>
    <property type="evidence" value="ECO:0007669"/>
    <property type="project" value="TreeGrafter"/>
</dbReference>
<dbReference type="InterPro" id="IPR005846">
    <property type="entry name" value="A-D-PHexomutase_a/b/a-III"/>
</dbReference>
<dbReference type="InterPro" id="IPR005845">
    <property type="entry name" value="A-D-PHexomutase_a/b/a-II"/>
</dbReference>
<keyword evidence="6" id="KW-0413">Isomerase</keyword>
<accession>A0A6J6FC89</accession>
<dbReference type="InterPro" id="IPR005843">
    <property type="entry name" value="A-D-PHexomutase_C"/>
</dbReference>
<evidence type="ECO:0000256" key="4">
    <source>
        <dbReference type="ARBA" id="ARBA00022723"/>
    </source>
</evidence>
<dbReference type="EMBL" id="CAEZUF010000010">
    <property type="protein sequence ID" value="CAB4585847.1"/>
    <property type="molecule type" value="Genomic_DNA"/>
</dbReference>
<comment type="cofactor">
    <cofactor evidence="1">
        <name>Mg(2+)</name>
        <dbReference type="ChEBI" id="CHEBI:18420"/>
    </cofactor>
</comment>
<dbReference type="Pfam" id="PF00408">
    <property type="entry name" value="PGM_PMM_IV"/>
    <property type="match status" value="1"/>
</dbReference>
<dbReference type="GO" id="GO:0000287">
    <property type="term" value="F:magnesium ion binding"/>
    <property type="evidence" value="ECO:0007669"/>
    <property type="project" value="InterPro"/>
</dbReference>
<sequence>MISKELRNTVTTWIEDDPDLKTAELLQHYLDTENDAELNSCFSGFLEFGTAGLRGALGPGPSRMNRAVVGRTAAGLVEFMKSRNLNSIVIGRDARYGSEDFTNDTAEIMAGAGFTTFVLPRPLPTPVLAFAVNELNVDVGVMVTASHNPAQDNGYKVYLGGVVDGINYRGSQIISPTDSTISKEIAGISALRTIPRSENWKIVDEKIISEYVTRTAARVKSVGNLKVVYTALHGVGTETLLSVFHKAGFATPILVSAQAEPDPDFPTTSFPNPEEPGAIDLALDTARNFNVDLVIANDPDADRCAIAINENGDWRMLRGDEVGAILGEYIGSLNPQGTFANSIVSSSILRKIATNYAINFAETLTGFKWLAKIPDLTFGYEEALGYCVDSKTVNDKDGISAGLLIAEIAANLASSGSSLALYLDQIWLKYGYHATSQISLRVSDLGKINQTMDYFRNQRPAEIAGYRVLNFTDLLTSDSGLPATDGVRFWLGSDARIIIRPSGTESKIKCYIEVVSTGEISTAKAKADSTVDLLRQALTKLLVG</sequence>
<dbReference type="SUPFAM" id="SSF55957">
    <property type="entry name" value="Phosphoglucomutase, C-terminal domain"/>
    <property type="match status" value="1"/>
</dbReference>
<dbReference type="InterPro" id="IPR005841">
    <property type="entry name" value="Alpha-D-phosphohexomutase_SF"/>
</dbReference>
<dbReference type="InterPro" id="IPR016066">
    <property type="entry name" value="A-D-PHexomutase_CS"/>
</dbReference>
<evidence type="ECO:0000259" key="8">
    <source>
        <dbReference type="Pfam" id="PF02878"/>
    </source>
</evidence>
<keyword evidence="5" id="KW-0460">Magnesium</keyword>
<dbReference type="SUPFAM" id="SSF53738">
    <property type="entry name" value="Phosphoglucomutase, first 3 domains"/>
    <property type="match status" value="3"/>
</dbReference>
<evidence type="ECO:0000259" key="7">
    <source>
        <dbReference type="Pfam" id="PF00408"/>
    </source>
</evidence>